<dbReference type="Proteomes" id="UP001244341">
    <property type="component" value="Chromosome 17b"/>
</dbReference>
<sequence>MTAAIALCLVLAAAQHCHAARPLSLPTTTHPNHPNHQQQQQHDQQQHDTQRRALQQFGGGGNIAGNIGPIVGAVAQGVNVGVDLAAPIVNGIASNVPVMVPSMNGLCMNGEPIAPFKQRPDIIMCLVGNGAQVTNAFFNAISRLGNAAGGMFGGYGYGR</sequence>
<name>A0ABY8UT39_TETOB</name>
<gene>
    <name evidence="3" type="ORF">OEZ85_013720</name>
</gene>
<feature type="compositionally biased region" description="Low complexity" evidence="1">
    <location>
        <begin position="27"/>
        <end position="43"/>
    </location>
</feature>
<feature type="chain" id="PRO_5047116621" evidence="2">
    <location>
        <begin position="20"/>
        <end position="159"/>
    </location>
</feature>
<protein>
    <submittedName>
        <fullName evidence="3">Uncharacterized protein</fullName>
    </submittedName>
</protein>
<organism evidence="3 4">
    <name type="scientific">Tetradesmus obliquus</name>
    <name type="common">Green alga</name>
    <name type="synonym">Acutodesmus obliquus</name>
    <dbReference type="NCBI Taxonomy" id="3088"/>
    <lineage>
        <taxon>Eukaryota</taxon>
        <taxon>Viridiplantae</taxon>
        <taxon>Chlorophyta</taxon>
        <taxon>core chlorophytes</taxon>
        <taxon>Chlorophyceae</taxon>
        <taxon>CS clade</taxon>
        <taxon>Sphaeropleales</taxon>
        <taxon>Scenedesmaceae</taxon>
        <taxon>Tetradesmus</taxon>
    </lineage>
</organism>
<proteinExistence type="predicted"/>
<evidence type="ECO:0000256" key="2">
    <source>
        <dbReference type="SAM" id="SignalP"/>
    </source>
</evidence>
<keyword evidence="2" id="KW-0732">Signal</keyword>
<evidence type="ECO:0000256" key="1">
    <source>
        <dbReference type="SAM" id="MobiDB-lite"/>
    </source>
</evidence>
<reference evidence="3 4" key="1">
    <citation type="submission" date="2023-05" db="EMBL/GenBank/DDBJ databases">
        <title>A 100% complete, gapless, phased diploid assembly of the Scenedesmus obliquus UTEX 3031 genome.</title>
        <authorList>
            <person name="Biondi T.C."/>
            <person name="Hanschen E.R."/>
            <person name="Kwon T."/>
            <person name="Eng W."/>
            <person name="Kruse C.P.S."/>
            <person name="Koehler S.I."/>
            <person name="Kunde Y."/>
            <person name="Gleasner C.D."/>
            <person name="You Mak K.T."/>
            <person name="Polle J."/>
            <person name="Hovde B.T."/>
            <person name="Starkenburg S.R."/>
        </authorList>
    </citation>
    <scope>NUCLEOTIDE SEQUENCE [LARGE SCALE GENOMIC DNA]</scope>
    <source>
        <strain evidence="3 4">DOE0152z</strain>
    </source>
</reference>
<feature type="region of interest" description="Disordered" evidence="1">
    <location>
        <begin position="23"/>
        <end position="51"/>
    </location>
</feature>
<accession>A0ABY8UT39</accession>
<dbReference type="EMBL" id="CP126224">
    <property type="protein sequence ID" value="WIA24124.1"/>
    <property type="molecule type" value="Genomic_DNA"/>
</dbReference>
<feature type="signal peptide" evidence="2">
    <location>
        <begin position="1"/>
        <end position="19"/>
    </location>
</feature>
<evidence type="ECO:0000313" key="4">
    <source>
        <dbReference type="Proteomes" id="UP001244341"/>
    </source>
</evidence>
<evidence type="ECO:0000313" key="3">
    <source>
        <dbReference type="EMBL" id="WIA24124.1"/>
    </source>
</evidence>
<keyword evidence="4" id="KW-1185">Reference proteome</keyword>